<evidence type="ECO:0000313" key="1">
    <source>
        <dbReference type="EMBL" id="GAA4762802.1"/>
    </source>
</evidence>
<dbReference type="Proteomes" id="UP001501645">
    <property type="component" value="Unassembled WGS sequence"/>
</dbReference>
<organism evidence="1 2">
    <name type="scientific">Microbacterium gilvum</name>
    <dbReference type="NCBI Taxonomy" id="1336204"/>
    <lineage>
        <taxon>Bacteria</taxon>
        <taxon>Bacillati</taxon>
        <taxon>Actinomycetota</taxon>
        <taxon>Actinomycetes</taxon>
        <taxon>Micrococcales</taxon>
        <taxon>Microbacteriaceae</taxon>
        <taxon>Microbacterium</taxon>
    </lineage>
</organism>
<protein>
    <recommendedName>
        <fullName evidence="3">DUF3263 domain-containing protein</fullName>
    </recommendedName>
</protein>
<proteinExistence type="predicted"/>
<dbReference type="InterPro" id="IPR021678">
    <property type="entry name" value="DUF3263"/>
</dbReference>
<accession>A0ABP8ZRC2</accession>
<sequence>MPIPSPEQLIDFEREHWTTSPGTKEELVRHELGIPLARHYQLLARAVGDERGIRHDPLWAARIRRRMSDRAAERGRRSSAA</sequence>
<keyword evidence="2" id="KW-1185">Reference proteome</keyword>
<name>A0ABP8ZRC2_9MICO</name>
<comment type="caution">
    <text evidence="1">The sequence shown here is derived from an EMBL/GenBank/DDBJ whole genome shotgun (WGS) entry which is preliminary data.</text>
</comment>
<dbReference type="RefSeq" id="WP_345434938.1">
    <property type="nucleotide sequence ID" value="NZ_BAABKO010000001.1"/>
</dbReference>
<evidence type="ECO:0008006" key="3">
    <source>
        <dbReference type="Google" id="ProtNLM"/>
    </source>
</evidence>
<evidence type="ECO:0000313" key="2">
    <source>
        <dbReference type="Proteomes" id="UP001501645"/>
    </source>
</evidence>
<gene>
    <name evidence="1" type="ORF">GCM10023351_01600</name>
</gene>
<dbReference type="EMBL" id="BAABKO010000001">
    <property type="protein sequence ID" value="GAA4762802.1"/>
    <property type="molecule type" value="Genomic_DNA"/>
</dbReference>
<reference evidence="2" key="1">
    <citation type="journal article" date="2019" name="Int. J. Syst. Evol. Microbiol.">
        <title>The Global Catalogue of Microorganisms (GCM) 10K type strain sequencing project: providing services to taxonomists for standard genome sequencing and annotation.</title>
        <authorList>
            <consortium name="The Broad Institute Genomics Platform"/>
            <consortium name="The Broad Institute Genome Sequencing Center for Infectious Disease"/>
            <person name="Wu L."/>
            <person name="Ma J."/>
        </authorList>
    </citation>
    <scope>NUCLEOTIDE SEQUENCE [LARGE SCALE GENOMIC DNA]</scope>
    <source>
        <strain evidence="2">JCM 18537</strain>
    </source>
</reference>
<dbReference type="Pfam" id="PF11662">
    <property type="entry name" value="DUF3263"/>
    <property type="match status" value="1"/>
</dbReference>